<proteinExistence type="predicted"/>
<reference evidence="1" key="1">
    <citation type="submission" date="2023-10" db="EMBL/GenBank/DDBJ databases">
        <authorList>
            <person name="Rodriguez Cubillos JULIANA M."/>
            <person name="De Vega J."/>
        </authorList>
    </citation>
    <scope>NUCLEOTIDE SEQUENCE</scope>
</reference>
<gene>
    <name evidence="1" type="ORF">MILVUS5_LOCUS22295</name>
</gene>
<dbReference type="EMBL" id="CASHSV030000206">
    <property type="protein sequence ID" value="CAJ2655345.1"/>
    <property type="molecule type" value="Genomic_DNA"/>
</dbReference>
<name>A0ACB0KHF5_TRIPR</name>
<evidence type="ECO:0000313" key="1">
    <source>
        <dbReference type="EMBL" id="CAJ2655345.1"/>
    </source>
</evidence>
<accession>A0ACB0KHF5</accession>
<evidence type="ECO:0000313" key="2">
    <source>
        <dbReference type="Proteomes" id="UP001177021"/>
    </source>
</evidence>
<sequence length="1333" mass="153091">MATSNSIFSYTTNQIPVFNGEHYDYWNSQMETIFVSQDLWDVVEEEYEERPSPKNASWSDDKEKAYKENVKKNATALRFIQQGVSKAIYPRIFGVKKAKDAWEILKTEFQGSSKVISIKLQSLWSQFENLAMKEGEQVKDFFSRVTEIGNQIKSCGDEVPEKKVVEKILRSLPQKFEHVVAVIEETKDLTKLSQYELMGSLEAHEQRVNRYNNQPLENVFQAKMNIRSSNPQQGRWDSFRGQPSNRGHGRHSGNRGRGRGRGERRQGNFNSYCLICQKPGHESKDCHFRCTRCKIPNHSDRDCWHKKKEGDERMNGINFSAEDDANKLFSTMINDKKSGEMWFLDSGCSNHVTGNQNIFEELNKNYSSHVELGDGNHVKIEGKGVVAVHTSEGNKQLIHDVHYSPNISQNLLSVGQIMKRGYKLVFDDDKCEIFDKKSGEHIVTVLQTPNNLFPLNMKSFQPAAFSSKSPDDSYLWHLRYGHLNIKGLQLLKQKNMVVGLPEIKIDNEVCEGCIYGKMHHLPFPKTAWRSQAPLELVHADICGPTRTPSLGNKRYFLLFVDDYTRMIWIYFLDQKSEAFVKFLHFKALVENQSGHKLKTLRTDRGGEFIYKPFLNYCEEQGIHRQLTIRHTPQQNGVAERKNRTIVEMARSMLKGKGLPNNFWAEAVSSAVYILNRSPTKAVRDRTPFEAWHRRKPVVSTLKVFGCIAYSLVPAQKREKFDEKGEKLIFVGYSDESKGYRLINPITSQLVISRDVIFDENAAWKWEAEDIVQTPMLPIELKQSPLDVAGPSRSNSHEDDSDSETPPRKFRSLEEILESCNVAFFANEPQCFEEAIKEEVWKEAMNEEMRSIVKNRTWQLVDLPTGKEAIGLKWVYKTKYNEDGSVQKYKARLVAKGYSQQPGVDFNETFAPVARMETIRTVLALAAQLELQVFQLDVKSAFLNGELEEEVYVKQPQGFEAKGKERKVYKLHKALYGLKQAPRAWNSKIDAYFLQNGFVKSPSEPSLYVKRNGANFLMVCLYVDDLIYAGTNPNMVQSFKEAMMKEYEMTDLGLMKYFLGIQVKQTKGEIFITQEKYIHDLLKKFRLESCKPVSTPMAMNEKLQLNDGAEQADPKVYRSLVGSLIYLTNTRPDIVHSVSLVSRFMNEPSKLHFAAAKRILRYLQGTKKLGIKYVKEEDNKLVGYTDSDWAGSFDDRKSTSAYVFCLGSKAISWSSKKQNSVALSSAEAEYISANEATREAVWLRRILSDLQQKVEDPTPIFCDNQSAISMSKNPVFHGRSKHIELRHNYIRDMVQKKEIYLEYIKTTKQPADVLTKAVSLEKLEQFKDIMKITN</sequence>
<protein>
    <submittedName>
        <fullName evidence="1">Uncharacterized protein</fullName>
    </submittedName>
</protein>
<dbReference type="Proteomes" id="UP001177021">
    <property type="component" value="Unassembled WGS sequence"/>
</dbReference>
<keyword evidence="2" id="KW-1185">Reference proteome</keyword>
<organism evidence="1 2">
    <name type="scientific">Trifolium pratense</name>
    <name type="common">Red clover</name>
    <dbReference type="NCBI Taxonomy" id="57577"/>
    <lineage>
        <taxon>Eukaryota</taxon>
        <taxon>Viridiplantae</taxon>
        <taxon>Streptophyta</taxon>
        <taxon>Embryophyta</taxon>
        <taxon>Tracheophyta</taxon>
        <taxon>Spermatophyta</taxon>
        <taxon>Magnoliopsida</taxon>
        <taxon>eudicotyledons</taxon>
        <taxon>Gunneridae</taxon>
        <taxon>Pentapetalae</taxon>
        <taxon>rosids</taxon>
        <taxon>fabids</taxon>
        <taxon>Fabales</taxon>
        <taxon>Fabaceae</taxon>
        <taxon>Papilionoideae</taxon>
        <taxon>50 kb inversion clade</taxon>
        <taxon>NPAAA clade</taxon>
        <taxon>Hologalegina</taxon>
        <taxon>IRL clade</taxon>
        <taxon>Trifolieae</taxon>
        <taxon>Trifolium</taxon>
    </lineage>
</organism>
<comment type="caution">
    <text evidence="1">The sequence shown here is derived from an EMBL/GenBank/DDBJ whole genome shotgun (WGS) entry which is preliminary data.</text>
</comment>